<dbReference type="AlphaFoldDB" id="F7W3Q8"/>
<dbReference type="GeneID" id="10803778"/>
<dbReference type="VEuPathDB" id="FungiDB:SMAC_05290"/>
<proteinExistence type="predicted"/>
<dbReference type="GO" id="GO:0031418">
    <property type="term" value="F:L-ascorbic acid binding"/>
    <property type="evidence" value="ECO:0007669"/>
    <property type="project" value="InterPro"/>
</dbReference>
<evidence type="ECO:0000256" key="3">
    <source>
        <dbReference type="ARBA" id="ARBA00022964"/>
    </source>
</evidence>
<dbReference type="HOGENOM" id="CLU_058132_0_4_1"/>
<keyword evidence="5" id="KW-0408">Iron</keyword>
<dbReference type="Pfam" id="PF13640">
    <property type="entry name" value="2OG-FeII_Oxy_3"/>
    <property type="match status" value="1"/>
</dbReference>
<feature type="domain" description="Fe2OG dioxygenase" evidence="7">
    <location>
        <begin position="128"/>
        <end position="265"/>
    </location>
</feature>
<dbReference type="Gene3D" id="2.60.120.620">
    <property type="entry name" value="q2cbj1_9rhob like domain"/>
    <property type="match status" value="1"/>
</dbReference>
<dbReference type="PANTHER" id="PTHR10869">
    <property type="entry name" value="PROLYL 4-HYDROXYLASE ALPHA SUBUNIT"/>
    <property type="match status" value="1"/>
</dbReference>
<dbReference type="InterPro" id="IPR005123">
    <property type="entry name" value="Oxoglu/Fe-dep_dioxygenase_dom"/>
</dbReference>
<feature type="signal peptide" evidence="6">
    <location>
        <begin position="1"/>
        <end position="16"/>
    </location>
</feature>
<dbReference type="GO" id="GO:0005506">
    <property type="term" value="F:iron ion binding"/>
    <property type="evidence" value="ECO:0007669"/>
    <property type="project" value="InterPro"/>
</dbReference>
<dbReference type="PROSITE" id="PS51471">
    <property type="entry name" value="FE2OG_OXY"/>
    <property type="match status" value="1"/>
</dbReference>
<accession>F7W3Q8</accession>
<dbReference type="GO" id="GO:0004656">
    <property type="term" value="F:procollagen-proline 4-dioxygenase activity"/>
    <property type="evidence" value="ECO:0007669"/>
    <property type="project" value="TreeGrafter"/>
</dbReference>
<dbReference type="SMART" id="SM00702">
    <property type="entry name" value="P4Hc"/>
    <property type="match status" value="1"/>
</dbReference>
<dbReference type="PANTHER" id="PTHR10869:SF246">
    <property type="entry name" value="TRANSMEMBRANE PROLYL 4-HYDROXYLASE"/>
    <property type="match status" value="1"/>
</dbReference>
<keyword evidence="3" id="KW-0223">Dioxygenase</keyword>
<dbReference type="InParanoid" id="F7W3Q8"/>
<comment type="cofactor">
    <cofactor evidence="1">
        <name>L-ascorbate</name>
        <dbReference type="ChEBI" id="CHEBI:38290"/>
    </cofactor>
</comment>
<dbReference type="OrthoDB" id="420380at2759"/>
<keyword evidence="6" id="KW-0732">Signal</keyword>
<keyword evidence="9" id="KW-1185">Reference proteome</keyword>
<evidence type="ECO:0000259" key="7">
    <source>
        <dbReference type="PROSITE" id="PS51471"/>
    </source>
</evidence>
<dbReference type="STRING" id="771870.F7W3Q8"/>
<dbReference type="KEGG" id="smp:10803778"/>
<sequence length="268" mass="30208">MLSYAVALIGILVVFNSPINNLLFSGVNQTQCPGQVPQLRRIPLPKLSLKEDLIALEGNSSSQCMPHTPAPVVHVYSREPLVLYVENFLSTDERHHLLDISGHDSRTDSVRCIEDRAREIQGWRDDVFIERLRTQRYRPGGHYNHHFDWSSNRGGWGRVSSFMVWVDDGDGSLVGGGTEFPRMKRRKDSRWCAFVECPEKTADRGDEQGQAPDGLGVTFKVIPGNAVYWENFRSDGTGRGWDESWHAGLPVKKGVKVGLNIWSTGYIE</sequence>
<comment type="caution">
    <text evidence="8">The sequence shown here is derived from an EMBL/GenBank/DDBJ whole genome shotgun (WGS) entry which is preliminary data.</text>
</comment>
<keyword evidence="4" id="KW-0560">Oxidoreductase</keyword>
<dbReference type="InterPro" id="IPR044862">
    <property type="entry name" value="Pro_4_hyd_alph_FE2OG_OXY"/>
</dbReference>
<dbReference type="OMA" id="WRREAWI"/>
<name>F7W3Q8_SORMK</name>
<reference evidence="8 9" key="1">
    <citation type="journal article" date="2010" name="PLoS Genet.">
        <title>De novo assembly of a 40 Mb eukaryotic genome from short sequence reads: Sordaria macrospora, a model organism for fungal morphogenesis.</title>
        <authorList>
            <person name="Nowrousian M."/>
            <person name="Stajich J."/>
            <person name="Chu M."/>
            <person name="Engh I."/>
            <person name="Espagne E."/>
            <person name="Halliday K."/>
            <person name="Kamerewerd J."/>
            <person name="Kempken F."/>
            <person name="Knab B."/>
            <person name="Kuo H.C."/>
            <person name="Osiewacz H.D."/>
            <person name="Poeggeler S."/>
            <person name="Read N."/>
            <person name="Seiler S."/>
            <person name="Smith K."/>
            <person name="Zickler D."/>
            <person name="Kueck U."/>
            <person name="Freitag M."/>
        </authorList>
    </citation>
    <scope>NUCLEOTIDE SEQUENCE [LARGE SCALE GENOMIC DNA]</scope>
    <source>
        <strain evidence="9">ATCC MYA-333 / DSM 997 / K(L3346) / K-hell</strain>
        <tissue evidence="8">Mycelium</tissue>
    </source>
</reference>
<dbReference type="InterPro" id="IPR006620">
    <property type="entry name" value="Pro_4_hyd_alph"/>
</dbReference>
<dbReference type="GO" id="GO:0005783">
    <property type="term" value="C:endoplasmic reticulum"/>
    <property type="evidence" value="ECO:0007669"/>
    <property type="project" value="TreeGrafter"/>
</dbReference>
<evidence type="ECO:0000256" key="1">
    <source>
        <dbReference type="ARBA" id="ARBA00001961"/>
    </source>
</evidence>
<evidence type="ECO:0000256" key="5">
    <source>
        <dbReference type="ARBA" id="ARBA00023004"/>
    </source>
</evidence>
<evidence type="ECO:0000313" key="9">
    <source>
        <dbReference type="Proteomes" id="UP000001881"/>
    </source>
</evidence>
<evidence type="ECO:0000256" key="2">
    <source>
        <dbReference type="ARBA" id="ARBA00022723"/>
    </source>
</evidence>
<feature type="chain" id="PRO_5003363976" evidence="6">
    <location>
        <begin position="17"/>
        <end position="268"/>
    </location>
</feature>
<gene>
    <name evidence="8" type="ORF">SMAC_05290</name>
</gene>
<protein>
    <submittedName>
        <fullName evidence="8">WGS project CABT00000000 data, contig 2.25</fullName>
    </submittedName>
</protein>
<dbReference type="eggNOG" id="KOG1591">
    <property type="taxonomic scope" value="Eukaryota"/>
</dbReference>
<dbReference type="EMBL" id="CABT02000025">
    <property type="protein sequence ID" value="CCC12216.1"/>
    <property type="molecule type" value="Genomic_DNA"/>
</dbReference>
<evidence type="ECO:0000256" key="4">
    <source>
        <dbReference type="ARBA" id="ARBA00023002"/>
    </source>
</evidence>
<dbReference type="Proteomes" id="UP000001881">
    <property type="component" value="Unassembled WGS sequence"/>
</dbReference>
<evidence type="ECO:0000313" key="8">
    <source>
        <dbReference type="EMBL" id="CCC12216.1"/>
    </source>
</evidence>
<keyword evidence="2" id="KW-0479">Metal-binding</keyword>
<organism evidence="8 9">
    <name type="scientific">Sordaria macrospora (strain ATCC MYA-333 / DSM 997 / K(L3346) / K-hell)</name>
    <dbReference type="NCBI Taxonomy" id="771870"/>
    <lineage>
        <taxon>Eukaryota</taxon>
        <taxon>Fungi</taxon>
        <taxon>Dikarya</taxon>
        <taxon>Ascomycota</taxon>
        <taxon>Pezizomycotina</taxon>
        <taxon>Sordariomycetes</taxon>
        <taxon>Sordariomycetidae</taxon>
        <taxon>Sordariales</taxon>
        <taxon>Sordariaceae</taxon>
        <taxon>Sordaria</taxon>
    </lineage>
</organism>
<evidence type="ECO:0000256" key="6">
    <source>
        <dbReference type="SAM" id="SignalP"/>
    </source>
</evidence>
<dbReference type="InterPro" id="IPR045054">
    <property type="entry name" value="P4HA-like"/>
</dbReference>